<comment type="similarity">
    <text evidence="2">Belongs to the EamA transporter family.</text>
</comment>
<protein>
    <submittedName>
        <fullName evidence="5">EamA family transporter</fullName>
    </submittedName>
</protein>
<feature type="domain" description="EamA" evidence="4">
    <location>
        <begin position="9"/>
        <end position="104"/>
    </location>
</feature>
<evidence type="ECO:0000256" key="1">
    <source>
        <dbReference type="ARBA" id="ARBA00004127"/>
    </source>
</evidence>
<feature type="transmembrane region" description="Helical" evidence="3">
    <location>
        <begin position="6"/>
        <end position="27"/>
    </location>
</feature>
<evidence type="ECO:0000256" key="3">
    <source>
        <dbReference type="SAM" id="Phobius"/>
    </source>
</evidence>
<dbReference type="Pfam" id="PF00892">
    <property type="entry name" value="EamA"/>
    <property type="match status" value="1"/>
</dbReference>
<dbReference type="RefSeq" id="WP_315745824.1">
    <property type="nucleotide sequence ID" value="NZ_JAVYAA010000003.1"/>
</dbReference>
<comment type="subcellular location">
    <subcellularLocation>
        <location evidence="1">Endomembrane system</location>
        <topology evidence="1">Multi-pass membrane protein</topology>
    </subcellularLocation>
</comment>
<gene>
    <name evidence="5" type="ORF">RQP50_14420</name>
</gene>
<dbReference type="EMBL" id="JAVYAA010000003">
    <property type="protein sequence ID" value="MDT8977429.1"/>
    <property type="molecule type" value="Genomic_DNA"/>
</dbReference>
<feature type="transmembrane region" description="Helical" evidence="3">
    <location>
        <begin position="87"/>
        <end position="104"/>
    </location>
</feature>
<dbReference type="Gene3D" id="1.10.3730.20">
    <property type="match status" value="1"/>
</dbReference>
<evidence type="ECO:0000313" key="5">
    <source>
        <dbReference type="EMBL" id="MDT8977429.1"/>
    </source>
</evidence>
<organism evidence="5 6">
    <name type="scientific">Paenibacillus suaedae</name>
    <dbReference type="NCBI Taxonomy" id="3077233"/>
    <lineage>
        <taxon>Bacteria</taxon>
        <taxon>Bacillati</taxon>
        <taxon>Bacillota</taxon>
        <taxon>Bacilli</taxon>
        <taxon>Bacillales</taxon>
        <taxon>Paenibacillaceae</taxon>
        <taxon>Paenibacillus</taxon>
    </lineage>
</organism>
<reference evidence="6" key="1">
    <citation type="submission" date="2023-09" db="EMBL/GenBank/DDBJ databases">
        <title>Paenibacillus sp. chi10 Genome sequencing and assembly.</title>
        <authorList>
            <person name="Kim I."/>
        </authorList>
    </citation>
    <scope>NUCLEOTIDE SEQUENCE [LARGE SCALE GENOMIC DNA]</scope>
    <source>
        <strain evidence="6">chi10</strain>
    </source>
</reference>
<feature type="transmembrane region" description="Helical" evidence="3">
    <location>
        <begin position="34"/>
        <end position="53"/>
    </location>
</feature>
<evidence type="ECO:0000313" key="6">
    <source>
        <dbReference type="Proteomes" id="UP001250538"/>
    </source>
</evidence>
<dbReference type="GO" id="GO:0016020">
    <property type="term" value="C:membrane"/>
    <property type="evidence" value="ECO:0007669"/>
    <property type="project" value="InterPro"/>
</dbReference>
<dbReference type="Proteomes" id="UP001250538">
    <property type="component" value="Unassembled WGS sequence"/>
</dbReference>
<dbReference type="AlphaFoldDB" id="A0AAJ2N9A7"/>
<accession>A0AAJ2N9A7</accession>
<evidence type="ECO:0000259" key="4">
    <source>
        <dbReference type="Pfam" id="PF00892"/>
    </source>
</evidence>
<proteinExistence type="inferred from homology"/>
<evidence type="ECO:0000256" key="2">
    <source>
        <dbReference type="ARBA" id="ARBA00007362"/>
    </source>
</evidence>
<keyword evidence="3" id="KW-0472">Membrane</keyword>
<name>A0AAJ2N9A7_9BACL</name>
<dbReference type="InterPro" id="IPR037185">
    <property type="entry name" value="EmrE-like"/>
</dbReference>
<dbReference type="SUPFAM" id="SSF103481">
    <property type="entry name" value="Multidrug resistance efflux transporter EmrE"/>
    <property type="match status" value="1"/>
</dbReference>
<keyword evidence="3" id="KW-1133">Transmembrane helix</keyword>
<dbReference type="PROSITE" id="PS51257">
    <property type="entry name" value="PROKAR_LIPOPROTEIN"/>
    <property type="match status" value="1"/>
</dbReference>
<dbReference type="InterPro" id="IPR000620">
    <property type="entry name" value="EamA_dom"/>
</dbReference>
<keyword evidence="3" id="KW-0812">Transmembrane</keyword>
<keyword evidence="6" id="KW-1185">Reference proteome</keyword>
<sequence>MRNEWLWLLLIFMTWFGSLGSACFKWYSIRHRKWILLTGFMLYGIGALLNIYLLRFLPYTLVLPANALTYVWTLCLARWWFKESVGWHKVAGIGVIGLGLVILVQ</sequence>
<comment type="caution">
    <text evidence="5">The sequence shown here is derived from an EMBL/GenBank/DDBJ whole genome shotgun (WGS) entry which is preliminary data.</text>
</comment>